<feature type="region of interest" description="Disordered" evidence="1">
    <location>
        <begin position="85"/>
        <end position="118"/>
    </location>
</feature>
<evidence type="ECO:0000313" key="3">
    <source>
        <dbReference type="Proteomes" id="UP001165289"/>
    </source>
</evidence>
<dbReference type="Proteomes" id="UP001165289">
    <property type="component" value="Unassembled WGS sequence"/>
</dbReference>
<comment type="caution">
    <text evidence="2">The sequence shown here is derived from an EMBL/GenBank/DDBJ whole genome shotgun (WGS) entry which is preliminary data.</text>
</comment>
<reference evidence="2 3" key="1">
    <citation type="journal article" date="2023" name="BMC Biol.">
        <title>The compact genome of the sponge Oopsacas minuta (Hexactinellida) is lacking key metazoan core genes.</title>
        <authorList>
            <person name="Santini S."/>
            <person name="Schenkelaars Q."/>
            <person name="Jourda C."/>
            <person name="Duchesne M."/>
            <person name="Belahbib H."/>
            <person name="Rocher C."/>
            <person name="Selva M."/>
            <person name="Riesgo A."/>
            <person name="Vervoort M."/>
            <person name="Leys S.P."/>
            <person name="Kodjabachian L."/>
            <person name="Le Bivic A."/>
            <person name="Borchiellini C."/>
            <person name="Claverie J.M."/>
            <person name="Renard E."/>
        </authorList>
    </citation>
    <scope>NUCLEOTIDE SEQUENCE [LARGE SCALE GENOMIC DNA]</scope>
    <source>
        <strain evidence="2">SPO-2</strain>
    </source>
</reference>
<feature type="compositionally biased region" description="Polar residues" evidence="1">
    <location>
        <begin position="104"/>
        <end position="118"/>
    </location>
</feature>
<gene>
    <name evidence="2" type="ORF">LOD99_5003</name>
</gene>
<evidence type="ECO:0000313" key="2">
    <source>
        <dbReference type="EMBL" id="KAI6651755.1"/>
    </source>
</evidence>
<sequence length="264" mass="30192">MSLYQSYACVHCSTRPSSSVLHLLGPGAVLLEDRLDALQHNCSFIRNNSWPKKVGNSRIYRGRSSLRIPRDGDTGLVYSSRDRTVYSPQDCADTPPELRLGRLSNDTNENGDSNSPFQSISEQELHNRQEMRYSNGNGHSYFSTPRPLKRSSLNLLTRDTNSNLSLDEISCRMHDRIRRSTPNLANNSPLIRVKHGHRLEGVDGKEFKTRMSKIESWFNEFSDVQRNVVLRKLFPLFTTAQVQLLITTMEPFIDPFCMHNCQVC</sequence>
<name>A0AAV7JTM7_9METZ</name>
<dbReference type="AlphaFoldDB" id="A0AAV7JTM7"/>
<evidence type="ECO:0000256" key="1">
    <source>
        <dbReference type="SAM" id="MobiDB-lite"/>
    </source>
</evidence>
<dbReference type="EMBL" id="JAKMXF010000302">
    <property type="protein sequence ID" value="KAI6651755.1"/>
    <property type="molecule type" value="Genomic_DNA"/>
</dbReference>
<proteinExistence type="predicted"/>
<accession>A0AAV7JTM7</accession>
<protein>
    <submittedName>
        <fullName evidence="2">Uncharacterized protein</fullName>
    </submittedName>
</protein>
<keyword evidence="3" id="KW-1185">Reference proteome</keyword>
<organism evidence="2 3">
    <name type="scientific">Oopsacas minuta</name>
    <dbReference type="NCBI Taxonomy" id="111878"/>
    <lineage>
        <taxon>Eukaryota</taxon>
        <taxon>Metazoa</taxon>
        <taxon>Porifera</taxon>
        <taxon>Hexactinellida</taxon>
        <taxon>Hexasterophora</taxon>
        <taxon>Lyssacinosida</taxon>
        <taxon>Leucopsacidae</taxon>
        <taxon>Oopsacas</taxon>
    </lineage>
</organism>